<evidence type="ECO:0000313" key="4">
    <source>
        <dbReference type="Proteomes" id="UP000023152"/>
    </source>
</evidence>
<feature type="compositionally biased region" description="Basic and acidic residues" evidence="1">
    <location>
        <begin position="381"/>
        <end position="397"/>
    </location>
</feature>
<gene>
    <name evidence="3" type="ORF">RFI_01467</name>
</gene>
<accession>X6PBN4</accession>
<sequence>MVLKVSFKWIGSFSCTFVITNFLKKPLLFSLQKEIDKQCVSLEILISYIMTEHENLYSHAFSLMDLLLATKTNIQTHDENKASINPKLSMQALSQHSKKLISIILPLTSSKKNFFWVIECYKKLQHIFLSQLHIYLFQTAALKTLCFILKKLGCTIGQQASDIVIFVLHLTKADDSPNHDHGTQQKSAHIQSICRQAREARRHLVEEILHLIPDGDYSLAMHFFETIICPYLSVYLEWFLRYCDNNAHDEFTQERLTLTAYLLQMLDLILVHTETIYVIHRNLLTTLQQCLNVKMNGRIRKIIALVSKIWMHLLEILPIVALSSDQTTVQEMCQWLAHEIKLRKIDDYICLPIYTTRDPKIGINCTKCTPKDSSNIGNTCDKSRTNKELAPDSDQPKSEQGSNDTLSVFVYPSTTKVNDCYCQTKHATLLKAKDSPLFVLHQIHLSIINTMCLYACQMGYLRTTCKQEWTNVNLQLSQRSLALLSNQTEIQKNFRMFECILETFYFLSFHLKQFELFDDLLSTSLLQFLVLFRVLIACKRCYKMQKNKQTKDLSLYI</sequence>
<keyword evidence="4" id="KW-1185">Reference proteome</keyword>
<dbReference type="Proteomes" id="UP000023152">
    <property type="component" value="Unassembled WGS sequence"/>
</dbReference>
<evidence type="ECO:0000313" key="3">
    <source>
        <dbReference type="EMBL" id="ETO35596.1"/>
    </source>
</evidence>
<keyword evidence="2" id="KW-0812">Transmembrane</keyword>
<feature type="transmembrane region" description="Helical" evidence="2">
    <location>
        <begin position="520"/>
        <end position="538"/>
    </location>
</feature>
<organism evidence="3 4">
    <name type="scientific">Reticulomyxa filosa</name>
    <dbReference type="NCBI Taxonomy" id="46433"/>
    <lineage>
        <taxon>Eukaryota</taxon>
        <taxon>Sar</taxon>
        <taxon>Rhizaria</taxon>
        <taxon>Retaria</taxon>
        <taxon>Foraminifera</taxon>
        <taxon>Monothalamids</taxon>
        <taxon>Reticulomyxidae</taxon>
        <taxon>Reticulomyxa</taxon>
    </lineage>
</organism>
<evidence type="ECO:0000256" key="1">
    <source>
        <dbReference type="SAM" id="MobiDB-lite"/>
    </source>
</evidence>
<proteinExistence type="predicted"/>
<dbReference type="EMBL" id="ASPP01001489">
    <property type="protein sequence ID" value="ETO35596.1"/>
    <property type="molecule type" value="Genomic_DNA"/>
</dbReference>
<comment type="caution">
    <text evidence="3">The sequence shown here is derived from an EMBL/GenBank/DDBJ whole genome shotgun (WGS) entry which is preliminary data.</text>
</comment>
<keyword evidence="2" id="KW-0472">Membrane</keyword>
<dbReference type="AlphaFoldDB" id="X6PBN4"/>
<name>X6PBN4_RETFI</name>
<protein>
    <submittedName>
        <fullName evidence="3">Uncharacterized protein</fullName>
    </submittedName>
</protein>
<evidence type="ECO:0000256" key="2">
    <source>
        <dbReference type="SAM" id="Phobius"/>
    </source>
</evidence>
<keyword evidence="2" id="KW-1133">Transmembrane helix</keyword>
<feature type="region of interest" description="Disordered" evidence="1">
    <location>
        <begin position="379"/>
        <end position="404"/>
    </location>
</feature>
<reference evidence="3 4" key="1">
    <citation type="journal article" date="2013" name="Curr. Biol.">
        <title>The Genome of the Foraminiferan Reticulomyxa filosa.</title>
        <authorList>
            <person name="Glockner G."/>
            <person name="Hulsmann N."/>
            <person name="Schleicher M."/>
            <person name="Noegel A.A."/>
            <person name="Eichinger L."/>
            <person name="Gallinger C."/>
            <person name="Pawlowski J."/>
            <person name="Sierra R."/>
            <person name="Euteneuer U."/>
            <person name="Pillet L."/>
            <person name="Moustafa A."/>
            <person name="Platzer M."/>
            <person name="Groth M."/>
            <person name="Szafranski K."/>
            <person name="Schliwa M."/>
        </authorList>
    </citation>
    <scope>NUCLEOTIDE SEQUENCE [LARGE SCALE GENOMIC DNA]</scope>
</reference>